<dbReference type="Proteomes" id="UP000492821">
    <property type="component" value="Unassembled WGS sequence"/>
</dbReference>
<protein>
    <submittedName>
        <fullName evidence="2">Transmembrane protein</fullName>
    </submittedName>
</protein>
<reference evidence="2" key="2">
    <citation type="submission" date="2020-10" db="UniProtKB">
        <authorList>
            <consortium name="WormBaseParasite"/>
        </authorList>
    </citation>
    <scope>IDENTIFICATION</scope>
</reference>
<dbReference type="WBParaSite" id="Pan_g1604.t1">
    <property type="protein sequence ID" value="Pan_g1604.t1"/>
    <property type="gene ID" value="Pan_g1604"/>
</dbReference>
<reference evidence="1" key="1">
    <citation type="journal article" date="2013" name="Genetics">
        <title>The draft genome and transcriptome of Panagrellus redivivus are shaped by the harsh demands of a free-living lifestyle.</title>
        <authorList>
            <person name="Srinivasan J."/>
            <person name="Dillman A.R."/>
            <person name="Macchietto M.G."/>
            <person name="Heikkinen L."/>
            <person name="Lakso M."/>
            <person name="Fracchia K.M."/>
            <person name="Antoshechkin I."/>
            <person name="Mortazavi A."/>
            <person name="Wong G."/>
            <person name="Sternberg P.W."/>
        </authorList>
    </citation>
    <scope>NUCLEOTIDE SEQUENCE [LARGE SCALE GENOMIC DNA]</scope>
    <source>
        <strain evidence="1">MT8872</strain>
    </source>
</reference>
<keyword evidence="1" id="KW-1185">Reference proteome</keyword>
<accession>A0A7E4V461</accession>
<proteinExistence type="predicted"/>
<evidence type="ECO:0000313" key="1">
    <source>
        <dbReference type="Proteomes" id="UP000492821"/>
    </source>
</evidence>
<dbReference type="AlphaFoldDB" id="A0A7E4V461"/>
<organism evidence="1 2">
    <name type="scientific">Panagrellus redivivus</name>
    <name type="common">Microworm</name>
    <dbReference type="NCBI Taxonomy" id="6233"/>
    <lineage>
        <taxon>Eukaryota</taxon>
        <taxon>Metazoa</taxon>
        <taxon>Ecdysozoa</taxon>
        <taxon>Nematoda</taxon>
        <taxon>Chromadorea</taxon>
        <taxon>Rhabditida</taxon>
        <taxon>Tylenchina</taxon>
        <taxon>Panagrolaimomorpha</taxon>
        <taxon>Panagrolaimoidea</taxon>
        <taxon>Panagrolaimidae</taxon>
        <taxon>Panagrellus</taxon>
    </lineage>
</organism>
<evidence type="ECO:0000313" key="2">
    <source>
        <dbReference type="WBParaSite" id="Pan_g1604.t1"/>
    </source>
</evidence>
<name>A0A7E4V461_PANRE</name>
<sequence>MFVINGRRGVVPRVTSTCGGSWPSWFSFLWSAKAKLCYWLLWMGASKHHFPVTSALIVVGKEGRAFYLYVQATLRSYLVRVYVPVTALEADSACEDARSLKCCDMQHKTREKGAF</sequence>